<evidence type="ECO:0000313" key="2">
    <source>
        <dbReference type="EMBL" id="CAA9996203.1"/>
    </source>
</evidence>
<reference evidence="2 3" key="1">
    <citation type="submission" date="2020-02" db="EMBL/GenBank/DDBJ databases">
        <authorList>
            <person name="Ferguson B K."/>
        </authorList>
    </citation>
    <scope>NUCLEOTIDE SEQUENCE [LARGE SCALE GENOMIC DNA]</scope>
</reference>
<dbReference type="OrthoDB" id="424402at2759"/>
<dbReference type="Gene3D" id="3.30.110.20">
    <property type="entry name" value="Alba-like domain"/>
    <property type="match status" value="1"/>
</dbReference>
<accession>A0A6H5G3D2</accession>
<dbReference type="EMBL" id="CADCXU010004464">
    <property type="protein sequence ID" value="CAA9996203.1"/>
    <property type="molecule type" value="Genomic_DNA"/>
</dbReference>
<protein>
    <recommendedName>
        <fullName evidence="1">DNA/RNA-binding protein Alba-like domain-containing protein</fullName>
    </recommendedName>
</protein>
<dbReference type="Proteomes" id="UP000479000">
    <property type="component" value="Unassembled WGS sequence"/>
</dbReference>
<evidence type="ECO:0000313" key="3">
    <source>
        <dbReference type="Proteomes" id="UP000479000"/>
    </source>
</evidence>
<dbReference type="Pfam" id="PF01918">
    <property type="entry name" value="Alba"/>
    <property type="match status" value="1"/>
</dbReference>
<dbReference type="GO" id="GO:0003676">
    <property type="term" value="F:nucleic acid binding"/>
    <property type="evidence" value="ECO:0007669"/>
    <property type="project" value="InterPro"/>
</dbReference>
<feature type="domain" description="DNA/RNA-binding protein Alba-like" evidence="1">
    <location>
        <begin position="40"/>
        <end position="100"/>
    </location>
</feature>
<organism evidence="2 3">
    <name type="scientific">Nesidiocoris tenuis</name>
    <dbReference type="NCBI Taxonomy" id="355587"/>
    <lineage>
        <taxon>Eukaryota</taxon>
        <taxon>Metazoa</taxon>
        <taxon>Ecdysozoa</taxon>
        <taxon>Arthropoda</taxon>
        <taxon>Hexapoda</taxon>
        <taxon>Insecta</taxon>
        <taxon>Pterygota</taxon>
        <taxon>Neoptera</taxon>
        <taxon>Paraneoptera</taxon>
        <taxon>Hemiptera</taxon>
        <taxon>Heteroptera</taxon>
        <taxon>Panheteroptera</taxon>
        <taxon>Cimicomorpha</taxon>
        <taxon>Miridae</taxon>
        <taxon>Dicyphina</taxon>
        <taxon>Nesidiocoris</taxon>
    </lineage>
</organism>
<gene>
    <name evidence="2" type="ORF">NTEN_LOCUS2788</name>
</gene>
<sequence>MPIKRPRRIKMENYSKGKNVEEPMSILSIPIPNLPQDAIWMRVRGGSQMWKLLDPAMKAYKEKRPVVWTGEGPALGKAISCAEIMKRKFSNVHQFNHICYRRDGPIGCEPGRSGYTHPALARTHQPRSARVYKKVHESFTVDGKMKISLQTERVVMR</sequence>
<evidence type="ECO:0000259" key="1">
    <source>
        <dbReference type="Pfam" id="PF01918"/>
    </source>
</evidence>
<dbReference type="InterPro" id="IPR002775">
    <property type="entry name" value="DNA/RNA-bd_Alba-like"/>
</dbReference>
<dbReference type="SUPFAM" id="SSF82704">
    <property type="entry name" value="AlbA-like"/>
    <property type="match status" value="1"/>
</dbReference>
<proteinExistence type="predicted"/>
<dbReference type="InterPro" id="IPR036882">
    <property type="entry name" value="Alba-like_dom_sf"/>
</dbReference>
<name>A0A6H5G3D2_9HEMI</name>
<keyword evidence="3" id="KW-1185">Reference proteome</keyword>
<dbReference type="AlphaFoldDB" id="A0A6H5G3D2"/>